<dbReference type="RefSeq" id="WP_183396394.1">
    <property type="nucleotide sequence ID" value="NZ_JACIDR010000006.1"/>
</dbReference>
<reference evidence="1 2" key="1">
    <citation type="submission" date="2020-08" db="EMBL/GenBank/DDBJ databases">
        <title>Genomic Encyclopedia of Type Strains, Phase IV (KMG-IV): sequencing the most valuable type-strain genomes for metagenomic binning, comparative biology and taxonomic classification.</title>
        <authorList>
            <person name="Goeker M."/>
        </authorList>
    </citation>
    <scope>NUCLEOTIDE SEQUENCE [LARGE SCALE GENOMIC DNA]</scope>
    <source>
        <strain evidence="1 2">DSM 25481</strain>
    </source>
</reference>
<sequence length="168" mass="18791">MTARRLGLLALFAVILAGAGGALLLWPAEEASPPEPRQAQDSGGTRLYCQFYVFVEQRPRVAFYFEVDREGPAPRFRQIYVAEDSGERADFDGVSEPRPEWTFSASDPARISSRIVVPDASQAAQHEEEIAIELHRYEPRADGPVWFEASLKNVHFQNLPGKCRQSGE</sequence>
<evidence type="ECO:0000313" key="1">
    <source>
        <dbReference type="EMBL" id="MBB3974554.1"/>
    </source>
</evidence>
<dbReference type="Proteomes" id="UP000528964">
    <property type="component" value="Unassembled WGS sequence"/>
</dbReference>
<proteinExistence type="predicted"/>
<keyword evidence="2" id="KW-1185">Reference proteome</keyword>
<name>A0A7W6GI71_9HYPH</name>
<dbReference type="EMBL" id="JACIDR010000006">
    <property type="protein sequence ID" value="MBB3974554.1"/>
    <property type="molecule type" value="Genomic_DNA"/>
</dbReference>
<accession>A0A7W6GI71</accession>
<dbReference type="AlphaFoldDB" id="A0A7W6GI71"/>
<evidence type="ECO:0000313" key="2">
    <source>
        <dbReference type="Proteomes" id="UP000528964"/>
    </source>
</evidence>
<comment type="caution">
    <text evidence="1">The sequence shown here is derived from an EMBL/GenBank/DDBJ whole genome shotgun (WGS) entry which is preliminary data.</text>
</comment>
<protein>
    <submittedName>
        <fullName evidence="1">Uncharacterized protein</fullName>
    </submittedName>
</protein>
<organism evidence="1 2">
    <name type="scientific">Hansschlegelia beijingensis</name>
    <dbReference type="NCBI Taxonomy" id="1133344"/>
    <lineage>
        <taxon>Bacteria</taxon>
        <taxon>Pseudomonadati</taxon>
        <taxon>Pseudomonadota</taxon>
        <taxon>Alphaproteobacteria</taxon>
        <taxon>Hyphomicrobiales</taxon>
        <taxon>Methylopilaceae</taxon>
        <taxon>Hansschlegelia</taxon>
    </lineage>
</organism>
<gene>
    <name evidence="1" type="ORF">GGR24_003235</name>
</gene>